<dbReference type="InterPro" id="IPR038573">
    <property type="entry name" value="BrnT_sf"/>
</dbReference>
<evidence type="ECO:0000313" key="2">
    <source>
        <dbReference type="Proteomes" id="UP000072660"/>
    </source>
</evidence>
<dbReference type="InterPro" id="IPR007460">
    <property type="entry name" value="BrnT_toxin"/>
</dbReference>
<dbReference type="AlphaFoldDB" id="A0A139SXW6"/>
<evidence type="ECO:0000313" key="1">
    <source>
        <dbReference type="EMBL" id="KXU39222.1"/>
    </source>
</evidence>
<keyword evidence="2" id="KW-1185">Reference proteome</keyword>
<dbReference type="RefSeq" id="WP_068387093.1">
    <property type="nucleotide sequence ID" value="NZ_LSZO01000030.1"/>
</dbReference>
<sequence length="92" mass="11047">MMIEFDPAKDAMNRDKHGISLFDATRFEWDTAHIKQDGRFDYGEQRFQAIGYIGERLHFMVFCVRAGKKRIISLRKANKREFNDYVRDLEKR</sequence>
<name>A0A139SXW6_9GAMM</name>
<dbReference type="OrthoDB" id="9802417at2"/>
<dbReference type="Pfam" id="PF04365">
    <property type="entry name" value="BrnT_toxin"/>
    <property type="match status" value="1"/>
</dbReference>
<organism evidence="1 2">
    <name type="scientific">Ventosimonas gracilis</name>
    <dbReference type="NCBI Taxonomy" id="1680762"/>
    <lineage>
        <taxon>Bacteria</taxon>
        <taxon>Pseudomonadati</taxon>
        <taxon>Pseudomonadota</taxon>
        <taxon>Gammaproteobacteria</taxon>
        <taxon>Pseudomonadales</taxon>
        <taxon>Ventosimonadaceae</taxon>
        <taxon>Ventosimonas</taxon>
    </lineage>
</organism>
<evidence type="ECO:0008006" key="3">
    <source>
        <dbReference type="Google" id="ProtNLM"/>
    </source>
</evidence>
<dbReference type="Proteomes" id="UP000072660">
    <property type="component" value="Unassembled WGS sequence"/>
</dbReference>
<protein>
    <recommendedName>
        <fullName evidence="3">BrnT family toxin</fullName>
    </recommendedName>
</protein>
<dbReference type="EMBL" id="LSZO01000030">
    <property type="protein sequence ID" value="KXU39222.1"/>
    <property type="molecule type" value="Genomic_DNA"/>
</dbReference>
<dbReference type="Gene3D" id="3.10.450.530">
    <property type="entry name" value="Ribonuclease toxin, BrnT, of type II toxin-antitoxin system"/>
    <property type="match status" value="1"/>
</dbReference>
<reference evidence="1 2" key="1">
    <citation type="submission" date="2016-02" db="EMBL/GenBank/DDBJ databases">
        <authorList>
            <person name="Wen L."/>
            <person name="He K."/>
            <person name="Yang H."/>
        </authorList>
    </citation>
    <scope>NUCLEOTIDE SEQUENCE [LARGE SCALE GENOMIC DNA]</scope>
    <source>
        <strain evidence="1 2">CV58</strain>
    </source>
</reference>
<gene>
    <name evidence="1" type="ORF">AXE65_09705</name>
</gene>
<comment type="caution">
    <text evidence="1">The sequence shown here is derived from an EMBL/GenBank/DDBJ whole genome shotgun (WGS) entry which is preliminary data.</text>
</comment>
<accession>A0A139SXW6</accession>
<proteinExistence type="predicted"/>